<evidence type="ECO:0000313" key="1">
    <source>
        <dbReference type="EMBL" id="RAK68767.1"/>
    </source>
</evidence>
<proteinExistence type="predicted"/>
<dbReference type="Proteomes" id="UP000249524">
    <property type="component" value="Unassembled WGS sequence"/>
</dbReference>
<gene>
    <name evidence="1" type="ORF">DJ019_01790</name>
</gene>
<comment type="caution">
    <text evidence="1">The sequence shown here is derived from an EMBL/GenBank/DDBJ whole genome shotgun (WGS) entry which is preliminary data.</text>
</comment>
<dbReference type="EMBL" id="QFYS01000001">
    <property type="protein sequence ID" value="RAK68767.1"/>
    <property type="molecule type" value="Genomic_DNA"/>
</dbReference>
<sequence length="66" mass="7076">MTARIVPFPRQPVRAPSPAFIDQDGGRVTVNGRLWKAFVSESNAARVAEALSTLASLDALSHVETV</sequence>
<protein>
    <submittedName>
        <fullName evidence="1">Uncharacterized protein</fullName>
    </submittedName>
</protein>
<dbReference type="AlphaFoldDB" id="A0A328BP18"/>
<dbReference type="RefSeq" id="WP_111274259.1">
    <property type="nucleotide sequence ID" value="NZ_QFYS01000001.1"/>
</dbReference>
<organism evidence="1 2">
    <name type="scientific">Phenylobacterium kunshanense</name>
    <dbReference type="NCBI Taxonomy" id="1445034"/>
    <lineage>
        <taxon>Bacteria</taxon>
        <taxon>Pseudomonadati</taxon>
        <taxon>Pseudomonadota</taxon>
        <taxon>Alphaproteobacteria</taxon>
        <taxon>Caulobacterales</taxon>
        <taxon>Caulobacteraceae</taxon>
        <taxon>Phenylobacterium</taxon>
    </lineage>
</organism>
<keyword evidence="2" id="KW-1185">Reference proteome</keyword>
<name>A0A328BP18_9CAUL</name>
<reference evidence="1 2" key="1">
    <citation type="submission" date="2018-05" db="EMBL/GenBank/DDBJ databases">
        <authorList>
            <person name="Lanie J.A."/>
            <person name="Ng W.-L."/>
            <person name="Kazmierczak K.M."/>
            <person name="Andrzejewski T.M."/>
            <person name="Davidsen T.M."/>
            <person name="Wayne K.J."/>
            <person name="Tettelin H."/>
            <person name="Glass J.I."/>
            <person name="Rusch D."/>
            <person name="Podicherti R."/>
            <person name="Tsui H.-C.T."/>
            <person name="Winkler M.E."/>
        </authorList>
    </citation>
    <scope>NUCLEOTIDE SEQUENCE [LARGE SCALE GENOMIC DNA]</scope>
    <source>
        <strain evidence="1 2">BUT-10</strain>
    </source>
</reference>
<evidence type="ECO:0000313" key="2">
    <source>
        <dbReference type="Proteomes" id="UP000249524"/>
    </source>
</evidence>
<accession>A0A328BP18</accession>